<evidence type="ECO:0000313" key="1">
    <source>
        <dbReference type="EMBL" id="KGL37962.1"/>
    </source>
</evidence>
<organism evidence="1 2">
    <name type="scientific">Listeria booriae</name>
    <dbReference type="NCBI Taxonomy" id="1552123"/>
    <lineage>
        <taxon>Bacteria</taxon>
        <taxon>Bacillati</taxon>
        <taxon>Bacillota</taxon>
        <taxon>Bacilli</taxon>
        <taxon>Bacillales</taxon>
        <taxon>Listeriaceae</taxon>
        <taxon>Listeria</taxon>
    </lineage>
</organism>
<dbReference type="AlphaFoldDB" id="A0A099VYZ3"/>
<proteinExistence type="predicted"/>
<keyword evidence="2" id="KW-1185">Reference proteome</keyword>
<comment type="caution">
    <text evidence="1">The sequence shown here is derived from an EMBL/GenBank/DDBJ whole genome shotgun (WGS) entry which is preliminary data.</text>
</comment>
<sequence length="76" mass="9082">MFIYTIQFLYELKAEHRYFLFFQLVMVNLATLTKKDLITSDFLPKETVATKEDLQGERKRAYVGNNRPKNMLTLFK</sequence>
<protein>
    <submittedName>
        <fullName evidence="1">Uncharacterized protein</fullName>
    </submittedName>
</protein>
<accession>A0A099VYZ3</accession>
<dbReference type="EMBL" id="JNFA01000030">
    <property type="protein sequence ID" value="KGL37962.1"/>
    <property type="molecule type" value="Genomic_DNA"/>
</dbReference>
<dbReference type="Proteomes" id="UP000029844">
    <property type="component" value="Unassembled WGS sequence"/>
</dbReference>
<name>A0A099VYZ3_9LIST</name>
<evidence type="ECO:0000313" key="2">
    <source>
        <dbReference type="Proteomes" id="UP000029844"/>
    </source>
</evidence>
<gene>
    <name evidence="1" type="ORF">EP57_15510</name>
</gene>
<reference evidence="1 2" key="1">
    <citation type="submission" date="2014-05" db="EMBL/GenBank/DDBJ databases">
        <title>Novel Listeriaceae from food processing environments.</title>
        <authorList>
            <person name="den Bakker H.C."/>
        </authorList>
    </citation>
    <scope>NUCLEOTIDE SEQUENCE [LARGE SCALE GENOMIC DNA]</scope>
    <source>
        <strain evidence="1 2">FSL A5-0281</strain>
    </source>
</reference>